<dbReference type="AlphaFoldDB" id="A0A6C0BD70"/>
<accession>A0A6C0BD70</accession>
<organism evidence="2">
    <name type="scientific">viral metagenome</name>
    <dbReference type="NCBI Taxonomy" id="1070528"/>
    <lineage>
        <taxon>unclassified sequences</taxon>
        <taxon>metagenomes</taxon>
        <taxon>organismal metagenomes</taxon>
    </lineage>
</organism>
<name>A0A6C0BD70_9ZZZZ</name>
<feature type="compositionally biased region" description="Basic residues" evidence="1">
    <location>
        <begin position="10"/>
        <end position="34"/>
    </location>
</feature>
<proteinExistence type="predicted"/>
<protein>
    <submittedName>
        <fullName evidence="2">Uncharacterized protein</fullName>
    </submittedName>
</protein>
<evidence type="ECO:0000313" key="2">
    <source>
        <dbReference type="EMBL" id="QHS89701.1"/>
    </source>
</evidence>
<dbReference type="EMBL" id="MN739116">
    <property type="protein sequence ID" value="QHS89701.1"/>
    <property type="molecule type" value="Genomic_DNA"/>
</dbReference>
<reference evidence="2" key="1">
    <citation type="journal article" date="2020" name="Nature">
        <title>Giant virus diversity and host interactions through global metagenomics.</title>
        <authorList>
            <person name="Schulz F."/>
            <person name="Roux S."/>
            <person name="Paez-Espino D."/>
            <person name="Jungbluth S."/>
            <person name="Walsh D.A."/>
            <person name="Denef V.J."/>
            <person name="McMahon K.D."/>
            <person name="Konstantinidis K.T."/>
            <person name="Eloe-Fadrosh E.A."/>
            <person name="Kyrpides N.C."/>
            <person name="Woyke T."/>
        </authorList>
    </citation>
    <scope>NUCLEOTIDE SEQUENCE</scope>
    <source>
        <strain evidence="2">GVMAG-M-3300010160-26</strain>
    </source>
</reference>
<evidence type="ECO:0000256" key="1">
    <source>
        <dbReference type="SAM" id="MobiDB-lite"/>
    </source>
</evidence>
<feature type="region of interest" description="Disordered" evidence="1">
    <location>
        <begin position="1"/>
        <end position="34"/>
    </location>
</feature>
<sequence length="34" mass="3511">MLGGDISGGAKKRKAPAKKKSTTKAKPKKSGARK</sequence>